<dbReference type="PANTHER" id="PTHR39450">
    <property type="entry name" value="MOLYBDOPTERIN OXIDOREDUCTASE, 4FE-4S CLUSTER-BINDING SUBUNIT"/>
    <property type="match status" value="1"/>
</dbReference>
<dbReference type="Proteomes" id="UP000280960">
    <property type="component" value="Chromosome"/>
</dbReference>
<dbReference type="Gene3D" id="3.10.530.10">
    <property type="entry name" value="CPE0013-like"/>
    <property type="match status" value="1"/>
</dbReference>
<evidence type="ECO:0000313" key="2">
    <source>
        <dbReference type="Proteomes" id="UP000280960"/>
    </source>
</evidence>
<evidence type="ECO:0000313" key="1">
    <source>
        <dbReference type="EMBL" id="AYO31695.1"/>
    </source>
</evidence>
<dbReference type="SUPFAM" id="SSF160148">
    <property type="entry name" value="CPE0013-like"/>
    <property type="match status" value="1"/>
</dbReference>
<dbReference type="AlphaFoldDB" id="A0A3G2R8J2"/>
<dbReference type="EMBL" id="CP033169">
    <property type="protein sequence ID" value="AYO31695.1"/>
    <property type="molecule type" value="Genomic_DNA"/>
</dbReference>
<accession>A0A3G2R8J2</accession>
<sequence>MSDKKNVTCIICPVGCRIEVEIENGNILNLSGYRCRRSLQYVKDEVTSPKRILTTTVRLKAKGAHVLPVRTRAPIPKSLLKEAMKELKSVSVAIPVKMGDVVLKDVAGTGVDVVASRSWTE</sequence>
<protein>
    <submittedName>
        <fullName evidence="1">DUF1667 domain-containing protein</fullName>
    </submittedName>
</protein>
<dbReference type="KEGG" id="bacg:D2962_14785"/>
<gene>
    <name evidence="1" type="ORF">D2962_14785</name>
</gene>
<dbReference type="SUPFAM" id="SSF53706">
    <property type="entry name" value="Formate dehydrogenase/DMSO reductase, domains 1-3"/>
    <property type="match status" value="1"/>
</dbReference>
<dbReference type="InterPro" id="IPR012460">
    <property type="entry name" value="DUF1667"/>
</dbReference>
<organism evidence="1 2">
    <name type="scientific">Biomaibacter acetigenes</name>
    <dbReference type="NCBI Taxonomy" id="2316383"/>
    <lineage>
        <taxon>Bacteria</taxon>
        <taxon>Bacillati</taxon>
        <taxon>Bacillota</taxon>
        <taxon>Clostridia</taxon>
        <taxon>Thermosediminibacterales</taxon>
        <taxon>Tepidanaerobacteraceae</taxon>
        <taxon>Biomaibacter</taxon>
    </lineage>
</organism>
<dbReference type="InterPro" id="IPR036593">
    <property type="entry name" value="CPE0013-like_sf"/>
</dbReference>
<name>A0A3G2R8J2_9FIRM</name>
<dbReference type="Pfam" id="PF07892">
    <property type="entry name" value="DUF1667"/>
    <property type="match status" value="1"/>
</dbReference>
<reference evidence="1 2" key="1">
    <citation type="submission" date="2018-10" db="EMBL/GenBank/DDBJ databases">
        <authorList>
            <person name="Zhang X."/>
        </authorList>
    </citation>
    <scope>NUCLEOTIDE SEQUENCE [LARGE SCALE GENOMIC DNA]</scope>
    <source>
        <strain evidence="1 2">SK-G1</strain>
    </source>
</reference>
<dbReference type="RefSeq" id="WP_122015433.1">
    <property type="nucleotide sequence ID" value="NZ_CP033169.1"/>
</dbReference>
<keyword evidence="2" id="KW-1185">Reference proteome</keyword>
<dbReference type="PANTHER" id="PTHR39450:SF1">
    <property type="entry name" value="DUF1667 DOMAIN-CONTAINING PROTEIN"/>
    <property type="match status" value="1"/>
</dbReference>
<proteinExistence type="predicted"/>